<evidence type="ECO:0000313" key="1">
    <source>
        <dbReference type="EMBL" id="QED74162.1"/>
    </source>
</evidence>
<name>A0A4Q9CEK0_ECOLX</name>
<gene>
    <name evidence="1" type="ORF">FTV93_10165</name>
</gene>
<dbReference type="Proteomes" id="UP000321299">
    <property type="component" value="Chromosome"/>
</dbReference>
<accession>A0A4Q9CEK0</accession>
<sequence>MEWIIGFVVLIFIASMFKPRSCDICGAGFKKKYFTWTIDGKKQHLCPYCNSKMERRNSDRRFKDRFG</sequence>
<reference evidence="1 2" key="2">
    <citation type="submission" date="2019-08" db="EMBL/GenBank/DDBJ databases">
        <authorList>
            <person name="Chen F.-J."/>
            <person name="Wu H.-C."/>
            <person name="Liao Y.-C."/>
            <person name="Kuo S.-C."/>
        </authorList>
    </citation>
    <scope>NUCLEOTIDE SEQUENCE [LARGE SCALE GENOMIC DNA]</scope>
    <source>
        <strain evidence="1 2">NCYU-26-73</strain>
    </source>
</reference>
<organism evidence="1 2">
    <name type="scientific">Escherichia coli</name>
    <dbReference type="NCBI Taxonomy" id="562"/>
    <lineage>
        <taxon>Bacteria</taxon>
        <taxon>Pseudomonadati</taxon>
        <taxon>Pseudomonadota</taxon>
        <taxon>Gammaproteobacteria</taxon>
        <taxon>Enterobacterales</taxon>
        <taxon>Enterobacteriaceae</taxon>
        <taxon>Escherichia</taxon>
    </lineage>
</organism>
<dbReference type="AlphaFoldDB" id="A0A4Q9CEK0"/>
<dbReference type="EMBL" id="CP042615">
    <property type="protein sequence ID" value="QED74162.1"/>
    <property type="molecule type" value="Genomic_DNA"/>
</dbReference>
<reference evidence="1 2" key="1">
    <citation type="submission" date="2019-08" db="EMBL/GenBank/DDBJ databases">
        <title>Plasmid- and chromosome-located mcr-3 in mcr-1-positive Escherichia coli from diseased swine, Taiwan.</title>
        <authorList>
            <person name="Hsu C.-Y."/>
            <person name="Huang W.-C."/>
            <person name="Lauderdale T.-L."/>
        </authorList>
    </citation>
    <scope>NUCLEOTIDE SEQUENCE [LARGE SCALE GENOMIC DNA]</scope>
    <source>
        <strain evidence="1 2">NCYU-26-73</strain>
    </source>
</reference>
<evidence type="ECO:0000313" key="2">
    <source>
        <dbReference type="Proteomes" id="UP000321299"/>
    </source>
</evidence>
<proteinExistence type="predicted"/>
<protein>
    <submittedName>
        <fullName evidence="1">Uncharacterized protein</fullName>
    </submittedName>
</protein>